<protein>
    <submittedName>
        <fullName evidence="1">Putative phage-like protein YoqJ</fullName>
    </submittedName>
</protein>
<dbReference type="PANTHER" id="PTHR38440:SF1">
    <property type="entry name" value="UPF0398 PROTEIN SPR0331"/>
    <property type="match status" value="1"/>
</dbReference>
<dbReference type="Pfam" id="PF06908">
    <property type="entry name" value="YpsA"/>
    <property type="match status" value="1"/>
</dbReference>
<sequence>MRSKREKALCFVGDESAILYKDDLQVKTIEALLLKEIDQAIEKGIETFYFGACYGFSHICANAVLVHKMVFNNLRNIQLIAVVPYEEQAKDLSEKNRKVYYNTLAHCDKVITLNTKYKQGCYEKRTRYMIDHSSQMICYYEGYKGSGEYPLRYAEKNKLQIVNLYDSIK</sequence>
<dbReference type="Proteomes" id="UP000294902">
    <property type="component" value="Unassembled WGS sequence"/>
</dbReference>
<proteinExistence type="predicted"/>
<keyword evidence="2" id="KW-1185">Reference proteome</keyword>
<organism evidence="1 2">
    <name type="scientific">Natranaerovirga pectinivora</name>
    <dbReference type="NCBI Taxonomy" id="682400"/>
    <lineage>
        <taxon>Bacteria</taxon>
        <taxon>Bacillati</taxon>
        <taxon>Bacillota</taxon>
        <taxon>Clostridia</taxon>
        <taxon>Lachnospirales</taxon>
        <taxon>Natranaerovirgaceae</taxon>
        <taxon>Natranaerovirga</taxon>
    </lineage>
</organism>
<comment type="caution">
    <text evidence="1">The sequence shown here is derived from an EMBL/GenBank/DDBJ whole genome shotgun (WGS) entry which is preliminary data.</text>
</comment>
<dbReference type="PANTHER" id="PTHR38440">
    <property type="entry name" value="UPF0398 PROTEIN YPSA"/>
    <property type="match status" value="1"/>
</dbReference>
<accession>A0A4R3MNN8</accession>
<dbReference type="Gene3D" id="3.40.50.450">
    <property type="match status" value="1"/>
</dbReference>
<gene>
    <name evidence="1" type="ORF">EDC18_103363</name>
</gene>
<dbReference type="EMBL" id="SMAL01000003">
    <property type="protein sequence ID" value="TCT15654.1"/>
    <property type="molecule type" value="Genomic_DNA"/>
</dbReference>
<evidence type="ECO:0000313" key="1">
    <source>
        <dbReference type="EMBL" id="TCT15654.1"/>
    </source>
</evidence>
<dbReference type="InterPro" id="IPR010697">
    <property type="entry name" value="YspA"/>
</dbReference>
<name>A0A4R3MNN8_9FIRM</name>
<dbReference type="AlphaFoldDB" id="A0A4R3MNN8"/>
<dbReference type="SUPFAM" id="SSF102405">
    <property type="entry name" value="MCP/YpsA-like"/>
    <property type="match status" value="1"/>
</dbReference>
<dbReference type="RefSeq" id="WP_165878499.1">
    <property type="nucleotide sequence ID" value="NZ_SMAL01000003.1"/>
</dbReference>
<evidence type="ECO:0000313" key="2">
    <source>
        <dbReference type="Proteomes" id="UP000294902"/>
    </source>
</evidence>
<reference evidence="1 2" key="1">
    <citation type="submission" date="2019-03" db="EMBL/GenBank/DDBJ databases">
        <title>Genomic Encyclopedia of Type Strains, Phase IV (KMG-IV): sequencing the most valuable type-strain genomes for metagenomic binning, comparative biology and taxonomic classification.</title>
        <authorList>
            <person name="Goeker M."/>
        </authorList>
    </citation>
    <scope>NUCLEOTIDE SEQUENCE [LARGE SCALE GENOMIC DNA]</scope>
    <source>
        <strain evidence="1 2">DSM 24629</strain>
    </source>
</reference>